<dbReference type="STRING" id="4540.A0A3L6QT11"/>
<evidence type="ECO:0000256" key="6">
    <source>
        <dbReference type="SAM" id="Phobius"/>
    </source>
</evidence>
<keyword evidence="8" id="KW-1185">Reference proteome</keyword>
<dbReference type="CDD" id="cd13132">
    <property type="entry name" value="MATE_eukaryotic"/>
    <property type="match status" value="1"/>
</dbReference>
<dbReference type="InterPro" id="IPR002528">
    <property type="entry name" value="MATE_fam"/>
</dbReference>
<evidence type="ECO:0000256" key="3">
    <source>
        <dbReference type="ARBA" id="ARBA00022692"/>
    </source>
</evidence>
<protein>
    <submittedName>
        <fullName evidence="7">Protein DETOXIFICATION 27-like</fullName>
    </submittedName>
</protein>
<dbReference type="EMBL" id="PQIB02000011">
    <property type="protein sequence ID" value="RLM86970.1"/>
    <property type="molecule type" value="Genomic_DNA"/>
</dbReference>
<dbReference type="GO" id="GO:0042910">
    <property type="term" value="F:xenobiotic transmembrane transporter activity"/>
    <property type="evidence" value="ECO:0007669"/>
    <property type="project" value="InterPro"/>
</dbReference>
<keyword evidence="3 6" id="KW-0812">Transmembrane</keyword>
<sequence>MESHQSGVPLIVPELPEKKRGGGLPQQVWEESKKLWEVVGPAVFMRLALYSMNVISQAFAGHLGDRELAAFSIANTVISGLNFGFLFGMASALETLCGQAYGAKQYHKLGIYMQRSWLILLGFAVLLAPTYIFSAQLLVALGQPADLSREAGLVSMYMLPLHFTTAILLPVNEFLQSQLKNWVTAATTAVGFPVHVAATWLLVRYLQLGVVGAAMAISVSWSLITGLQLAYVVGGGCPETWRGFSALAFVDLKDFVKLSAASGVMLCLENWYYRVLIFLTGYMKNAELAVDALSICMSLAGWELMIHLGFLAGTG</sequence>
<dbReference type="OrthoDB" id="2126698at2759"/>
<dbReference type="GO" id="GO:0016020">
    <property type="term" value="C:membrane"/>
    <property type="evidence" value="ECO:0007669"/>
    <property type="project" value="UniProtKB-SubCell"/>
</dbReference>
<keyword evidence="5 6" id="KW-0472">Membrane</keyword>
<dbReference type="PANTHER" id="PTHR11206">
    <property type="entry name" value="MULTIDRUG RESISTANCE PROTEIN"/>
    <property type="match status" value="1"/>
</dbReference>
<proteinExistence type="inferred from homology"/>
<feature type="transmembrane region" description="Helical" evidence="6">
    <location>
        <begin position="151"/>
        <end position="171"/>
    </location>
</feature>
<gene>
    <name evidence="7" type="ORF">C2845_PM04G18630</name>
</gene>
<feature type="transmembrane region" description="Helical" evidence="6">
    <location>
        <begin position="43"/>
        <end position="63"/>
    </location>
</feature>
<keyword evidence="4 6" id="KW-1133">Transmembrane helix</keyword>
<evidence type="ECO:0000313" key="8">
    <source>
        <dbReference type="Proteomes" id="UP000275267"/>
    </source>
</evidence>
<dbReference type="AlphaFoldDB" id="A0A3L6QT11"/>
<feature type="transmembrane region" description="Helical" evidence="6">
    <location>
        <begin position="183"/>
        <end position="203"/>
    </location>
</feature>
<dbReference type="Proteomes" id="UP000275267">
    <property type="component" value="Unassembled WGS sequence"/>
</dbReference>
<dbReference type="GO" id="GO:0015297">
    <property type="term" value="F:antiporter activity"/>
    <property type="evidence" value="ECO:0007669"/>
    <property type="project" value="InterPro"/>
</dbReference>
<dbReference type="InterPro" id="IPR045069">
    <property type="entry name" value="MATE_euk"/>
</dbReference>
<comment type="subcellular location">
    <subcellularLocation>
        <location evidence="1">Membrane</location>
        <topology evidence="1">Multi-pass membrane protein</topology>
    </subcellularLocation>
</comment>
<feature type="transmembrane region" description="Helical" evidence="6">
    <location>
        <begin position="292"/>
        <end position="312"/>
    </location>
</feature>
<feature type="transmembrane region" description="Helical" evidence="6">
    <location>
        <begin position="117"/>
        <end position="139"/>
    </location>
</feature>
<dbReference type="GO" id="GO:1990961">
    <property type="term" value="P:xenobiotic detoxification by transmembrane export across the plasma membrane"/>
    <property type="evidence" value="ECO:0007669"/>
    <property type="project" value="InterPro"/>
</dbReference>
<evidence type="ECO:0000256" key="4">
    <source>
        <dbReference type="ARBA" id="ARBA00022989"/>
    </source>
</evidence>
<evidence type="ECO:0000313" key="7">
    <source>
        <dbReference type="EMBL" id="RLM86970.1"/>
    </source>
</evidence>
<feature type="transmembrane region" description="Helical" evidence="6">
    <location>
        <begin position="69"/>
        <end position="96"/>
    </location>
</feature>
<dbReference type="Pfam" id="PF01554">
    <property type="entry name" value="MatE"/>
    <property type="match status" value="1"/>
</dbReference>
<accession>A0A3L6QT11</accession>
<organism evidence="7 8">
    <name type="scientific">Panicum miliaceum</name>
    <name type="common">Proso millet</name>
    <name type="synonym">Broomcorn millet</name>
    <dbReference type="NCBI Taxonomy" id="4540"/>
    <lineage>
        <taxon>Eukaryota</taxon>
        <taxon>Viridiplantae</taxon>
        <taxon>Streptophyta</taxon>
        <taxon>Embryophyta</taxon>
        <taxon>Tracheophyta</taxon>
        <taxon>Spermatophyta</taxon>
        <taxon>Magnoliopsida</taxon>
        <taxon>Liliopsida</taxon>
        <taxon>Poales</taxon>
        <taxon>Poaceae</taxon>
        <taxon>PACMAD clade</taxon>
        <taxon>Panicoideae</taxon>
        <taxon>Panicodae</taxon>
        <taxon>Paniceae</taxon>
        <taxon>Panicinae</taxon>
        <taxon>Panicum</taxon>
        <taxon>Panicum sect. Panicum</taxon>
    </lineage>
</organism>
<reference evidence="8" key="1">
    <citation type="journal article" date="2019" name="Nat. Commun.">
        <title>The genome of broomcorn millet.</title>
        <authorList>
            <person name="Zou C."/>
            <person name="Miki D."/>
            <person name="Li D."/>
            <person name="Tang Q."/>
            <person name="Xiao L."/>
            <person name="Rajput S."/>
            <person name="Deng P."/>
            <person name="Jia W."/>
            <person name="Huang R."/>
            <person name="Zhang M."/>
            <person name="Sun Y."/>
            <person name="Hu J."/>
            <person name="Fu X."/>
            <person name="Schnable P.S."/>
            <person name="Li F."/>
            <person name="Zhang H."/>
            <person name="Feng B."/>
            <person name="Zhu X."/>
            <person name="Liu R."/>
            <person name="Schnable J.C."/>
            <person name="Zhu J.-K."/>
            <person name="Zhang H."/>
        </authorList>
    </citation>
    <scope>NUCLEOTIDE SEQUENCE [LARGE SCALE GENOMIC DNA]</scope>
</reference>
<comment type="caution">
    <text evidence="7">The sequence shown here is derived from an EMBL/GenBank/DDBJ whole genome shotgun (WGS) entry which is preliminary data.</text>
</comment>
<evidence type="ECO:0000256" key="5">
    <source>
        <dbReference type="ARBA" id="ARBA00023136"/>
    </source>
</evidence>
<evidence type="ECO:0000256" key="2">
    <source>
        <dbReference type="ARBA" id="ARBA00010199"/>
    </source>
</evidence>
<name>A0A3L6QT11_PANMI</name>
<feature type="transmembrane region" description="Helical" evidence="6">
    <location>
        <begin position="209"/>
        <end position="234"/>
    </location>
</feature>
<evidence type="ECO:0000256" key="1">
    <source>
        <dbReference type="ARBA" id="ARBA00004141"/>
    </source>
</evidence>
<comment type="similarity">
    <text evidence="2">Belongs to the multi antimicrobial extrusion (MATE) (TC 2.A.66.1) family.</text>
</comment>